<reference evidence="1" key="2">
    <citation type="journal article" date="2023" name="Commun. Biol.">
        <title>Intrasexual cuticular hydrocarbon dimorphism in a wasp sheds light on hydrocarbon biosynthesis genes in Hymenoptera.</title>
        <authorList>
            <person name="Moris V.C."/>
            <person name="Podsiadlowski L."/>
            <person name="Martin S."/>
            <person name="Oeyen J.P."/>
            <person name="Donath A."/>
            <person name="Petersen M."/>
            <person name="Wilbrandt J."/>
            <person name="Misof B."/>
            <person name="Liedtke D."/>
            <person name="Thamm M."/>
            <person name="Scheiner R."/>
            <person name="Schmitt T."/>
            <person name="Niehuis O."/>
        </authorList>
    </citation>
    <scope>NUCLEOTIDE SEQUENCE</scope>
    <source>
        <strain evidence="1">GBR_01_08_01A</strain>
    </source>
</reference>
<dbReference type="EMBL" id="JAIFRP010005125">
    <property type="protein sequence ID" value="KAK2574730.1"/>
    <property type="molecule type" value="Genomic_DNA"/>
</dbReference>
<reference evidence="1" key="1">
    <citation type="submission" date="2021-08" db="EMBL/GenBank/DDBJ databases">
        <authorList>
            <person name="Misof B."/>
            <person name="Oliver O."/>
            <person name="Podsiadlowski L."/>
            <person name="Donath A."/>
            <person name="Peters R."/>
            <person name="Mayer C."/>
            <person name="Rust J."/>
            <person name="Gunkel S."/>
            <person name="Lesny P."/>
            <person name="Martin S."/>
            <person name="Oeyen J.P."/>
            <person name="Petersen M."/>
            <person name="Panagiotis P."/>
            <person name="Wilbrandt J."/>
            <person name="Tanja T."/>
        </authorList>
    </citation>
    <scope>NUCLEOTIDE SEQUENCE</scope>
    <source>
        <strain evidence="1">GBR_01_08_01A</strain>
        <tissue evidence="1">Thorax + abdomen</tissue>
    </source>
</reference>
<protein>
    <submittedName>
        <fullName evidence="1">Uncharacterized protein</fullName>
    </submittedName>
</protein>
<gene>
    <name evidence="1" type="ORF">KPH14_012980</name>
</gene>
<dbReference type="AlphaFoldDB" id="A0AAD9VIA4"/>
<feature type="non-terminal residue" evidence="1">
    <location>
        <position position="1"/>
    </location>
</feature>
<dbReference type="Proteomes" id="UP001258017">
    <property type="component" value="Unassembled WGS sequence"/>
</dbReference>
<evidence type="ECO:0000313" key="2">
    <source>
        <dbReference type="Proteomes" id="UP001258017"/>
    </source>
</evidence>
<evidence type="ECO:0000313" key="1">
    <source>
        <dbReference type="EMBL" id="KAK2574730.1"/>
    </source>
</evidence>
<organism evidence="1 2">
    <name type="scientific">Odynerus spinipes</name>
    <dbReference type="NCBI Taxonomy" id="1348599"/>
    <lineage>
        <taxon>Eukaryota</taxon>
        <taxon>Metazoa</taxon>
        <taxon>Ecdysozoa</taxon>
        <taxon>Arthropoda</taxon>
        <taxon>Hexapoda</taxon>
        <taxon>Insecta</taxon>
        <taxon>Pterygota</taxon>
        <taxon>Neoptera</taxon>
        <taxon>Endopterygota</taxon>
        <taxon>Hymenoptera</taxon>
        <taxon>Apocrita</taxon>
        <taxon>Aculeata</taxon>
        <taxon>Vespoidea</taxon>
        <taxon>Vespidae</taxon>
        <taxon>Eumeninae</taxon>
        <taxon>Odynerus</taxon>
    </lineage>
</organism>
<comment type="caution">
    <text evidence="1">The sequence shown here is derived from an EMBL/GenBank/DDBJ whole genome shotgun (WGS) entry which is preliminary data.</text>
</comment>
<proteinExistence type="predicted"/>
<sequence length="22" mass="2519">DTLSKNCHDGILQANYKSELRI</sequence>
<keyword evidence="2" id="KW-1185">Reference proteome</keyword>
<name>A0AAD9VIA4_9HYME</name>
<accession>A0AAD9VIA4</accession>